<dbReference type="GO" id="GO:0052905">
    <property type="term" value="F:tRNA (guanosine(9)-N1)-methyltransferase activity"/>
    <property type="evidence" value="ECO:0007669"/>
    <property type="project" value="UniProtKB-EC"/>
</dbReference>
<accession>A0A3Q1EP27</accession>
<evidence type="ECO:0000313" key="13">
    <source>
        <dbReference type="Ensembl" id="ENSAPOP00000005624.1"/>
    </source>
</evidence>
<keyword evidence="2" id="KW-0489">Methyltransferase</keyword>
<reference evidence="13" key="2">
    <citation type="submission" date="2025-09" db="UniProtKB">
        <authorList>
            <consortium name="Ensembl"/>
        </authorList>
    </citation>
    <scope>IDENTIFICATION</scope>
</reference>
<dbReference type="FunCoup" id="A0A3Q1EP27">
    <property type="interactions" value="194"/>
</dbReference>
<dbReference type="InterPro" id="IPR038459">
    <property type="entry name" value="MT_TRM10-typ_sf"/>
</dbReference>
<dbReference type="CDD" id="cd18100">
    <property type="entry name" value="Trm10euk_B"/>
    <property type="match status" value="1"/>
</dbReference>
<dbReference type="AlphaFoldDB" id="A0A3Q1EP27"/>
<feature type="domain" description="SAM-dependent MTase TRM10-type" evidence="12">
    <location>
        <begin position="157"/>
        <end position="354"/>
    </location>
</feature>
<dbReference type="GO" id="GO:0000049">
    <property type="term" value="F:tRNA binding"/>
    <property type="evidence" value="ECO:0007669"/>
    <property type="project" value="TreeGrafter"/>
</dbReference>
<evidence type="ECO:0000256" key="4">
    <source>
        <dbReference type="ARBA" id="ARBA00022691"/>
    </source>
</evidence>
<keyword evidence="5" id="KW-0175">Coiled coil</keyword>
<evidence type="ECO:0000256" key="3">
    <source>
        <dbReference type="ARBA" id="ARBA00022679"/>
    </source>
</evidence>
<organism evidence="13 14">
    <name type="scientific">Acanthochromis polyacanthus</name>
    <name type="common">spiny chromis</name>
    <dbReference type="NCBI Taxonomy" id="80966"/>
    <lineage>
        <taxon>Eukaryota</taxon>
        <taxon>Metazoa</taxon>
        <taxon>Chordata</taxon>
        <taxon>Craniata</taxon>
        <taxon>Vertebrata</taxon>
        <taxon>Euteleostomi</taxon>
        <taxon>Actinopterygii</taxon>
        <taxon>Neopterygii</taxon>
        <taxon>Teleostei</taxon>
        <taxon>Neoteleostei</taxon>
        <taxon>Acanthomorphata</taxon>
        <taxon>Ovalentaria</taxon>
        <taxon>Pomacentridae</taxon>
        <taxon>Acanthochromis</taxon>
    </lineage>
</organism>
<name>A0A3Q1EP27_9TELE</name>
<comment type="catalytic activity">
    <reaction evidence="10">
        <text>guanosine(9) in tRNA + S-adenosyl-L-methionine = N(1)-methylguanosine(9) in tRNA + S-adenosyl-L-homocysteine + H(+)</text>
        <dbReference type="Rhea" id="RHEA:43156"/>
        <dbReference type="Rhea" id="RHEA-COMP:10367"/>
        <dbReference type="Rhea" id="RHEA-COMP:10368"/>
        <dbReference type="ChEBI" id="CHEBI:15378"/>
        <dbReference type="ChEBI" id="CHEBI:57856"/>
        <dbReference type="ChEBI" id="CHEBI:59789"/>
        <dbReference type="ChEBI" id="CHEBI:73542"/>
        <dbReference type="ChEBI" id="CHEBI:74269"/>
        <dbReference type="EC" id="2.1.1.221"/>
    </reaction>
</comment>
<dbReference type="PANTHER" id="PTHR13563:SF19">
    <property type="entry name" value="TRNA METHYLTRANSFERASE 10 HOMOLOG B"/>
    <property type="match status" value="1"/>
</dbReference>
<dbReference type="PANTHER" id="PTHR13563">
    <property type="entry name" value="TRNA (GUANINE-9-) METHYLTRANSFERASE"/>
    <property type="match status" value="1"/>
</dbReference>
<evidence type="ECO:0000256" key="1">
    <source>
        <dbReference type="ARBA" id="ARBA00012797"/>
    </source>
</evidence>
<dbReference type="GO" id="GO:0005654">
    <property type="term" value="C:nucleoplasm"/>
    <property type="evidence" value="ECO:0007669"/>
    <property type="project" value="TreeGrafter"/>
</dbReference>
<evidence type="ECO:0000256" key="9">
    <source>
        <dbReference type="ARBA" id="ARBA00045240"/>
    </source>
</evidence>
<dbReference type="Proteomes" id="UP000257200">
    <property type="component" value="Unplaced"/>
</dbReference>
<proteinExistence type="predicted"/>
<dbReference type="InterPro" id="IPR028564">
    <property type="entry name" value="MT_TRM10-typ"/>
</dbReference>
<dbReference type="InterPro" id="IPR047911">
    <property type="entry name" value="Trm10_B_MTase_dom"/>
</dbReference>
<dbReference type="STRING" id="80966.ENSAPOP00000005624"/>
<evidence type="ECO:0000256" key="11">
    <source>
        <dbReference type="SAM" id="MobiDB-lite"/>
    </source>
</evidence>
<dbReference type="GO" id="GO:0002939">
    <property type="term" value="P:tRNA N1-guanine methylation"/>
    <property type="evidence" value="ECO:0007669"/>
    <property type="project" value="TreeGrafter"/>
</dbReference>
<reference evidence="13" key="1">
    <citation type="submission" date="2025-08" db="UniProtKB">
        <authorList>
            <consortium name="Ensembl"/>
        </authorList>
    </citation>
    <scope>IDENTIFICATION</scope>
</reference>
<evidence type="ECO:0000256" key="10">
    <source>
        <dbReference type="ARBA" id="ARBA00048434"/>
    </source>
</evidence>
<evidence type="ECO:0000256" key="8">
    <source>
        <dbReference type="ARBA" id="ARBA00035725"/>
    </source>
</evidence>
<evidence type="ECO:0000256" key="6">
    <source>
        <dbReference type="ARBA" id="ARBA00035688"/>
    </source>
</evidence>
<dbReference type="Gene3D" id="3.40.1280.30">
    <property type="match status" value="1"/>
</dbReference>
<feature type="compositionally biased region" description="Basic and acidic residues" evidence="11">
    <location>
        <begin position="125"/>
        <end position="139"/>
    </location>
</feature>
<dbReference type="Ensembl" id="ENSAPOT00000008035.1">
    <property type="protein sequence ID" value="ENSAPOP00000005624.1"/>
    <property type="gene ID" value="ENSAPOG00000007362.1"/>
</dbReference>
<evidence type="ECO:0000256" key="2">
    <source>
        <dbReference type="ARBA" id="ARBA00022603"/>
    </source>
</evidence>
<dbReference type="InParanoid" id="A0A3Q1EP27"/>
<dbReference type="InterPro" id="IPR007356">
    <property type="entry name" value="tRNA_m1G_MeTrfase_euk"/>
</dbReference>
<feature type="region of interest" description="Disordered" evidence="11">
    <location>
        <begin position="115"/>
        <end position="149"/>
    </location>
</feature>
<keyword evidence="4" id="KW-0949">S-adenosyl-L-methionine</keyword>
<sequence length="363" mass="41680">MLVGNLKETPSSTHVFLLPHLSTFKPLICCIYVSFGEFKEISIISDDNQSDAFGEQQQTEMAQNSPEMCEMQLNGVSELMDLLHIDVDADVVDDRPGREDALYSRNVLRKQRHWEKQLAAKKSKRKEEKQRRKLNREQESGASTEHQFTKRVMKAITKERLAEAQSTGLKLCIDLSMTDCMSDKEISRLAGQLRRLYGSNKKATRPFHLFLTDLREDSRLYRECIRMNEGFLNYMMDITEESCLDLFPAETVVYLTPDAEEALETVDADKVYVLGGLVDESIQKKLSFSRARQLSVHTARLPIDEYMVKKTNEKNFHSKILAVNQVFDILLTFCDTGSWTEALQTWFPLGKGYVVAPQITLRK</sequence>
<evidence type="ECO:0000256" key="5">
    <source>
        <dbReference type="ARBA" id="ARBA00023054"/>
    </source>
</evidence>
<keyword evidence="3" id="KW-0808">Transferase</keyword>
<evidence type="ECO:0000313" key="14">
    <source>
        <dbReference type="Proteomes" id="UP000257200"/>
    </source>
</evidence>
<feature type="compositionally biased region" description="Basic residues" evidence="11">
    <location>
        <begin position="115"/>
        <end position="124"/>
    </location>
</feature>
<protein>
    <recommendedName>
        <fullName evidence="6">tRNA methyltransferase 10 homolog B</fullName>
        <ecNumber evidence="1">2.1.1.221</ecNumber>
    </recommendedName>
    <alternativeName>
        <fullName evidence="7">RNA (guanine-9-)-methyltransferase domain-containing protein 3</fullName>
    </alternativeName>
    <alternativeName>
        <fullName evidence="8">tRNA (guanine(9)-N(1))-methyltransferase TRMT10B</fullName>
    </alternativeName>
</protein>
<evidence type="ECO:0000256" key="7">
    <source>
        <dbReference type="ARBA" id="ARBA00035712"/>
    </source>
</evidence>
<comment type="function">
    <text evidence="9">S-adenosyl-L-methionine-dependent guanine N(1)-methyltransferase that catalyzes the formation of N(1)-methylguanine at position 9 (m1G9) in tRNAs. Probably not able to catalyze formation of N(1)-methyladenine at position 9 (m1A9) in tRNAs.</text>
</comment>
<dbReference type="EC" id="2.1.1.221" evidence="1"/>
<keyword evidence="14" id="KW-1185">Reference proteome</keyword>
<evidence type="ECO:0000259" key="12">
    <source>
        <dbReference type="PROSITE" id="PS51675"/>
    </source>
</evidence>
<dbReference type="PROSITE" id="PS51675">
    <property type="entry name" value="SAM_MT_TRM10"/>
    <property type="match status" value="1"/>
</dbReference>
<dbReference type="GeneTree" id="ENSGT00530000063169"/>